<keyword evidence="3" id="KW-1185">Reference proteome</keyword>
<reference evidence="2 3" key="1">
    <citation type="submission" date="2023-08" db="EMBL/GenBank/DDBJ databases">
        <title>A Necator americanus chromosomal reference genome.</title>
        <authorList>
            <person name="Ilik V."/>
            <person name="Petrzelkova K.J."/>
            <person name="Pardy F."/>
            <person name="Fuh T."/>
            <person name="Niatou-Singa F.S."/>
            <person name="Gouil Q."/>
            <person name="Baker L."/>
            <person name="Ritchie M.E."/>
            <person name="Jex A.R."/>
            <person name="Gazzola D."/>
            <person name="Li H."/>
            <person name="Toshio Fujiwara R."/>
            <person name="Zhan B."/>
            <person name="Aroian R.V."/>
            <person name="Pafco B."/>
            <person name="Schwarz E.M."/>
        </authorList>
    </citation>
    <scope>NUCLEOTIDE SEQUENCE [LARGE SCALE GENOMIC DNA]</scope>
    <source>
        <strain evidence="2 3">Aroian</strain>
        <tissue evidence="2">Whole animal</tissue>
    </source>
</reference>
<name>A0ABR1E3C8_NECAM</name>
<organism evidence="2 3">
    <name type="scientific">Necator americanus</name>
    <name type="common">Human hookworm</name>
    <dbReference type="NCBI Taxonomy" id="51031"/>
    <lineage>
        <taxon>Eukaryota</taxon>
        <taxon>Metazoa</taxon>
        <taxon>Ecdysozoa</taxon>
        <taxon>Nematoda</taxon>
        <taxon>Chromadorea</taxon>
        <taxon>Rhabditida</taxon>
        <taxon>Rhabditina</taxon>
        <taxon>Rhabditomorpha</taxon>
        <taxon>Strongyloidea</taxon>
        <taxon>Ancylostomatidae</taxon>
        <taxon>Bunostominae</taxon>
        <taxon>Necator</taxon>
    </lineage>
</organism>
<evidence type="ECO:0000256" key="1">
    <source>
        <dbReference type="SAM" id="MobiDB-lite"/>
    </source>
</evidence>
<sequence>MVWHVLRREEDSVARTALKPDVSGVRPRGRPKIRWLDRVKLDMIDARLCAFVMQWIEPNGRQEAEKRTLQQRGTNARKKKH</sequence>
<gene>
    <name evidence="2" type="primary">Necator_chrV.g19947</name>
    <name evidence="2" type="ORF">RB195_015155</name>
</gene>
<dbReference type="Proteomes" id="UP001303046">
    <property type="component" value="Unassembled WGS sequence"/>
</dbReference>
<dbReference type="EMBL" id="JAVFWL010000005">
    <property type="protein sequence ID" value="KAK6757161.1"/>
    <property type="molecule type" value="Genomic_DNA"/>
</dbReference>
<proteinExistence type="predicted"/>
<comment type="caution">
    <text evidence="2">The sequence shown here is derived from an EMBL/GenBank/DDBJ whole genome shotgun (WGS) entry which is preliminary data.</text>
</comment>
<evidence type="ECO:0000313" key="3">
    <source>
        <dbReference type="Proteomes" id="UP001303046"/>
    </source>
</evidence>
<evidence type="ECO:0000313" key="2">
    <source>
        <dbReference type="EMBL" id="KAK6757161.1"/>
    </source>
</evidence>
<feature type="region of interest" description="Disordered" evidence="1">
    <location>
        <begin position="62"/>
        <end position="81"/>
    </location>
</feature>
<protein>
    <submittedName>
        <fullName evidence="2">Uncharacterized protein</fullName>
    </submittedName>
</protein>
<accession>A0ABR1E3C8</accession>